<organism evidence="1 2">
    <name type="scientific">Nonlabens dokdonensis</name>
    <dbReference type="NCBI Taxonomy" id="328515"/>
    <lineage>
        <taxon>Bacteria</taxon>
        <taxon>Pseudomonadati</taxon>
        <taxon>Bacteroidota</taxon>
        <taxon>Flavobacteriia</taxon>
        <taxon>Flavobacteriales</taxon>
        <taxon>Flavobacteriaceae</taxon>
        <taxon>Nonlabens</taxon>
    </lineage>
</organism>
<sequence>NNLITQLIKNEQIDLATQLSKNVALFYEKFDLPRDGNAFNIAARLYELKENKRAIELMENSIEQNIMLVEWMIENKSPMNRQLTLEAAESKVNLLDQMLVNYNKINPTYIQNNLSKIQKVNTNYLEWKNSVSNDI</sequence>
<reference evidence="2" key="1">
    <citation type="journal article" date="2017" name="Proc. Natl. Acad. Sci. U.S.A.">
        <title>Simulation of Deepwater Horizon oil plume reveals substrate specialization within a complex community of hydrocarbon-degraders.</title>
        <authorList>
            <person name="Hu P."/>
            <person name="Dubinsky E.A."/>
            <person name="Probst A.J."/>
            <person name="Wang J."/>
            <person name="Sieber C.M.K."/>
            <person name="Tom L.M."/>
            <person name="Gardinali P."/>
            <person name="Banfield J.F."/>
            <person name="Atlas R.M."/>
            <person name="Andersen G.L."/>
        </authorList>
    </citation>
    <scope>NUCLEOTIDE SEQUENCE [LARGE SCALE GENOMIC DNA]</scope>
</reference>
<dbReference type="RefSeq" id="WP_303685718.1">
    <property type="nucleotide sequence ID" value="NZ_MAAX01000031.1"/>
</dbReference>
<accession>A0A1Z8BBS6</accession>
<proteinExistence type="predicted"/>
<evidence type="ECO:0000313" key="2">
    <source>
        <dbReference type="Proteomes" id="UP000196102"/>
    </source>
</evidence>
<evidence type="ECO:0000313" key="1">
    <source>
        <dbReference type="EMBL" id="OUS20043.1"/>
    </source>
</evidence>
<comment type="caution">
    <text evidence="1">The sequence shown here is derived from an EMBL/GenBank/DDBJ whole genome shotgun (WGS) entry which is preliminary data.</text>
</comment>
<dbReference type="AlphaFoldDB" id="A0A1Z8BBS6"/>
<protein>
    <submittedName>
        <fullName evidence="1">Uncharacterized protein</fullName>
    </submittedName>
</protein>
<dbReference type="Proteomes" id="UP000196102">
    <property type="component" value="Unassembled WGS sequence"/>
</dbReference>
<dbReference type="EMBL" id="MAAX01000031">
    <property type="protein sequence ID" value="OUS20043.1"/>
    <property type="molecule type" value="Genomic_DNA"/>
</dbReference>
<name>A0A1Z8BBS6_9FLAO</name>
<feature type="non-terminal residue" evidence="1">
    <location>
        <position position="1"/>
    </location>
</feature>
<gene>
    <name evidence="1" type="ORF">A9Q93_02030</name>
</gene>